<dbReference type="InterPro" id="IPR058626">
    <property type="entry name" value="MdtA-like_b-barrel"/>
</dbReference>
<dbReference type="Pfam" id="PF25967">
    <property type="entry name" value="RND-MFP_C"/>
    <property type="match status" value="1"/>
</dbReference>
<proteinExistence type="inferred from homology"/>
<comment type="similarity">
    <text evidence="2">Belongs to the membrane fusion protein (MFP) (TC 8.A.1) family.</text>
</comment>
<accession>A0A399SZX4</accession>
<dbReference type="EMBL" id="QWGR01000007">
    <property type="protein sequence ID" value="RIJ47571.1"/>
    <property type="molecule type" value="Genomic_DNA"/>
</dbReference>
<dbReference type="GO" id="GO:0022857">
    <property type="term" value="F:transmembrane transporter activity"/>
    <property type="evidence" value="ECO:0007669"/>
    <property type="project" value="InterPro"/>
</dbReference>
<evidence type="ECO:0000256" key="2">
    <source>
        <dbReference type="ARBA" id="ARBA00009477"/>
    </source>
</evidence>
<dbReference type="GO" id="GO:0046677">
    <property type="term" value="P:response to antibiotic"/>
    <property type="evidence" value="ECO:0007669"/>
    <property type="project" value="TreeGrafter"/>
</dbReference>
<evidence type="ECO:0000259" key="4">
    <source>
        <dbReference type="Pfam" id="PF25876"/>
    </source>
</evidence>
<keyword evidence="9" id="KW-1185">Reference proteome</keyword>
<dbReference type="Gene3D" id="2.40.420.20">
    <property type="match status" value="1"/>
</dbReference>
<dbReference type="Gene3D" id="2.40.50.100">
    <property type="match status" value="1"/>
</dbReference>
<evidence type="ECO:0000313" key="8">
    <source>
        <dbReference type="EMBL" id="RIJ47571.1"/>
    </source>
</evidence>
<feature type="domain" description="Multidrug resistance protein MdtA-like barrel-sandwich hybrid" evidence="5">
    <location>
        <begin position="63"/>
        <end position="192"/>
    </location>
</feature>
<dbReference type="SUPFAM" id="SSF111369">
    <property type="entry name" value="HlyD-like secretion proteins"/>
    <property type="match status" value="1"/>
</dbReference>
<dbReference type="InterPro" id="IPR058627">
    <property type="entry name" value="MdtA-like_C"/>
</dbReference>
<dbReference type="PANTHER" id="PTHR30158">
    <property type="entry name" value="ACRA/E-RELATED COMPONENT OF DRUG EFFLUX TRANSPORTER"/>
    <property type="match status" value="1"/>
</dbReference>
<evidence type="ECO:0000256" key="1">
    <source>
        <dbReference type="ARBA" id="ARBA00004196"/>
    </source>
</evidence>
<feature type="signal peptide" evidence="3">
    <location>
        <begin position="1"/>
        <end position="25"/>
    </location>
</feature>
<dbReference type="InterPro" id="IPR006143">
    <property type="entry name" value="RND_pump_MFP"/>
</dbReference>
<dbReference type="Gene3D" id="2.40.30.170">
    <property type="match status" value="1"/>
</dbReference>
<dbReference type="Pfam" id="PF25944">
    <property type="entry name" value="Beta-barrel_RND"/>
    <property type="match status" value="1"/>
</dbReference>
<dbReference type="AlphaFoldDB" id="A0A399SZX4"/>
<dbReference type="Pfam" id="PF25876">
    <property type="entry name" value="HH_MFP_RND"/>
    <property type="match status" value="1"/>
</dbReference>
<dbReference type="Gene3D" id="1.10.287.470">
    <property type="entry name" value="Helix hairpin bin"/>
    <property type="match status" value="1"/>
</dbReference>
<evidence type="ECO:0000313" key="9">
    <source>
        <dbReference type="Proteomes" id="UP000265926"/>
    </source>
</evidence>
<dbReference type="NCBIfam" id="TIGR01730">
    <property type="entry name" value="RND_mfp"/>
    <property type="match status" value="1"/>
</dbReference>
<dbReference type="FunFam" id="2.40.420.20:FF:000001">
    <property type="entry name" value="Efflux RND transporter periplasmic adaptor subunit"/>
    <property type="match status" value="1"/>
</dbReference>
<dbReference type="GO" id="GO:0005886">
    <property type="term" value="C:plasma membrane"/>
    <property type="evidence" value="ECO:0007669"/>
    <property type="project" value="TreeGrafter"/>
</dbReference>
<evidence type="ECO:0000256" key="3">
    <source>
        <dbReference type="SAM" id="SignalP"/>
    </source>
</evidence>
<organism evidence="8 9">
    <name type="scientific">Maribellus luteus</name>
    <dbReference type="NCBI Taxonomy" id="2305463"/>
    <lineage>
        <taxon>Bacteria</taxon>
        <taxon>Pseudomonadati</taxon>
        <taxon>Bacteroidota</taxon>
        <taxon>Bacteroidia</taxon>
        <taxon>Marinilabiliales</taxon>
        <taxon>Prolixibacteraceae</taxon>
        <taxon>Maribellus</taxon>
    </lineage>
</organism>
<gene>
    <name evidence="8" type="ORF">D1614_13355</name>
</gene>
<sequence>MNKPNLTKSRLIVAFMIAFSLFGCRQTGVKQMPPVNVEVVNVKQQNIVEKVDFVGEVSGYQDISIRARVPGYLEGVHFKEGFPVKKGQLLYTVDKQVYEAEVAAKQSLLAEARSQFAKAKSDFDRYKPLAESNAVSMADLDAAKLQFDAATSMVEAAEANLEIAKINLSYTQIKSPIDGIIGKSQADVGELVGQYPIVVLNTVSKMDEIFVEFFLPENQYLRVIKMADNSKDIFDASRYLKEDMELVLADGSIHDYKGSVTFIDRGVNSNTGTILVQTHFKNPDRIVRPGQYAKVRIPIEHKNALLVPQKCIKELQGQYSVFVVNPENKVETRQITPGNKIGDLWLIKDGLLAGDRIISEGIQKVKNDMVVNPTVVEFNSQYHEQ</sequence>
<feature type="domain" description="Multidrug resistance protein MdtA-like alpha-helical hairpin" evidence="4">
    <location>
        <begin position="105"/>
        <end position="171"/>
    </location>
</feature>
<feature type="chain" id="PRO_5017188314" evidence="3">
    <location>
        <begin position="26"/>
        <end position="385"/>
    </location>
</feature>
<reference evidence="8 9" key="1">
    <citation type="submission" date="2018-08" db="EMBL/GenBank/DDBJ databases">
        <title>Pallidiluteibacterium maritimus gen. nov., sp. nov., isolated from coastal sediment.</title>
        <authorList>
            <person name="Zhou L.Y."/>
        </authorList>
    </citation>
    <scope>NUCLEOTIDE SEQUENCE [LARGE SCALE GENOMIC DNA]</scope>
    <source>
        <strain evidence="8 9">XSD2</strain>
    </source>
</reference>
<keyword evidence="3" id="KW-0732">Signal</keyword>
<dbReference type="InterPro" id="IPR058625">
    <property type="entry name" value="MdtA-like_BSH"/>
</dbReference>
<dbReference type="InterPro" id="IPR058624">
    <property type="entry name" value="MdtA-like_HH"/>
</dbReference>
<dbReference type="RefSeq" id="WP_119438457.1">
    <property type="nucleotide sequence ID" value="NZ_QWGR01000007.1"/>
</dbReference>
<dbReference type="GO" id="GO:0030313">
    <property type="term" value="C:cell envelope"/>
    <property type="evidence" value="ECO:0007669"/>
    <property type="project" value="UniProtKB-SubCell"/>
</dbReference>
<feature type="domain" description="Multidrug resistance protein MdtA-like beta-barrel" evidence="6">
    <location>
        <begin position="209"/>
        <end position="298"/>
    </location>
</feature>
<feature type="domain" description="Multidrug resistance protein MdtA-like C-terminal permuted SH3" evidence="7">
    <location>
        <begin position="303"/>
        <end position="364"/>
    </location>
</feature>
<dbReference type="OrthoDB" id="9801814at2"/>
<dbReference type="Pfam" id="PF25917">
    <property type="entry name" value="BSH_RND"/>
    <property type="match status" value="1"/>
</dbReference>
<evidence type="ECO:0000259" key="5">
    <source>
        <dbReference type="Pfam" id="PF25917"/>
    </source>
</evidence>
<protein>
    <submittedName>
        <fullName evidence="8">Efflux RND transporter periplasmic adaptor subunit</fullName>
    </submittedName>
</protein>
<name>A0A399SZX4_9BACT</name>
<evidence type="ECO:0000259" key="7">
    <source>
        <dbReference type="Pfam" id="PF25967"/>
    </source>
</evidence>
<dbReference type="PROSITE" id="PS51257">
    <property type="entry name" value="PROKAR_LIPOPROTEIN"/>
    <property type="match status" value="1"/>
</dbReference>
<evidence type="ECO:0000259" key="6">
    <source>
        <dbReference type="Pfam" id="PF25944"/>
    </source>
</evidence>
<comment type="subcellular location">
    <subcellularLocation>
        <location evidence="1">Cell envelope</location>
    </subcellularLocation>
</comment>
<comment type="caution">
    <text evidence="8">The sequence shown here is derived from an EMBL/GenBank/DDBJ whole genome shotgun (WGS) entry which is preliminary data.</text>
</comment>
<dbReference type="Proteomes" id="UP000265926">
    <property type="component" value="Unassembled WGS sequence"/>
</dbReference>